<sequence length="541" mass="60321">MNGLDLVNWQCLYSAADVKVCLKKVHTLRYAEEVCYDNTLIIKPFSSGLEIGSSNWRISGPRRNLMYLTSSVFESDHTMDFDYRSLQGSDVILFSDCSYVHNTEYKVPCTSSASLSSDCYSDRANNAAELLSDNSESLKEMQKIGFICSCAVNSVKAGGCVLISIGRIGSSLVLLEQLSLMLDSSDLKIPIFLLSTSAEEMLAFSNVIPEWLCNQRQQKLYSGEALFSHTELLGAKKIHVFPGVDSPGLINAWQEPCIVFSPHWNLRIGPVVHLLRRWRGNEKCLLVIEHMMDTDIALLPFKPLAMKVLQCSFLSGIRLDKVQPLMEKLQPKIVLYPEDSRIRVLPDDRNLYTILYYTKNETVRIPCLRNEIEAELSKDLAIGLKPKLLKNGSMAIARVKGKINLNLGRHLLGPVPEPSRTFQHEDEKDLMDVVSVENSRIFQRRGDLPVLAEKSSRIFHNRVVHWGSMDPSMLLVALEERGINGTLVKHETSSGFSCKIHVSEPNKAVIDISGSSSVISTGDESLGALILEAVSSTLDSI</sequence>
<dbReference type="eggNOG" id="KOG1138">
    <property type="taxonomic scope" value="Eukaryota"/>
</dbReference>
<protein>
    <recommendedName>
        <fullName evidence="5">Beta-Casp domain-containing protein</fullName>
    </recommendedName>
</protein>
<dbReference type="AlphaFoldDB" id="W1P2E3"/>
<dbReference type="Pfam" id="PF10996">
    <property type="entry name" value="Beta-Casp"/>
    <property type="match status" value="1"/>
</dbReference>
<reference evidence="7" key="1">
    <citation type="journal article" date="2013" name="Science">
        <title>The Amborella genome and the evolution of flowering plants.</title>
        <authorList>
            <consortium name="Amborella Genome Project"/>
        </authorList>
    </citation>
    <scope>NUCLEOTIDE SEQUENCE [LARGE SCALE GENOMIC DNA]</scope>
</reference>
<keyword evidence="4" id="KW-0539">Nucleus</keyword>
<evidence type="ECO:0000256" key="3">
    <source>
        <dbReference type="ARBA" id="ARBA00022490"/>
    </source>
</evidence>
<organism evidence="6 7">
    <name type="scientific">Amborella trichopoda</name>
    <dbReference type="NCBI Taxonomy" id="13333"/>
    <lineage>
        <taxon>Eukaryota</taxon>
        <taxon>Viridiplantae</taxon>
        <taxon>Streptophyta</taxon>
        <taxon>Embryophyta</taxon>
        <taxon>Tracheophyta</taxon>
        <taxon>Spermatophyta</taxon>
        <taxon>Magnoliopsida</taxon>
        <taxon>Amborellales</taxon>
        <taxon>Amborellaceae</taxon>
        <taxon>Amborella</taxon>
    </lineage>
</organism>
<dbReference type="GO" id="GO:0005737">
    <property type="term" value="C:cytoplasm"/>
    <property type="evidence" value="ECO:0007669"/>
    <property type="project" value="UniProtKB-SubCell"/>
</dbReference>
<proteinExistence type="predicted"/>
<feature type="domain" description="Beta-Casp" evidence="5">
    <location>
        <begin position="171"/>
        <end position="296"/>
    </location>
</feature>
<dbReference type="InterPro" id="IPR022712">
    <property type="entry name" value="Beta_Casp"/>
</dbReference>
<keyword evidence="3" id="KW-0963">Cytoplasm</keyword>
<dbReference type="Gramene" id="ERN01731">
    <property type="protein sequence ID" value="ERN01731"/>
    <property type="gene ID" value="AMTR_s00097p00065910"/>
</dbReference>
<dbReference type="PANTHER" id="PTHR46094:SF1">
    <property type="entry name" value="INTEGRATOR COMPLEX SUBUNIT 9"/>
    <property type="match status" value="1"/>
</dbReference>
<dbReference type="Gene3D" id="3.40.50.10890">
    <property type="match status" value="1"/>
</dbReference>
<dbReference type="HOGENOM" id="CLU_023159_2_0_1"/>
<evidence type="ECO:0000259" key="5">
    <source>
        <dbReference type="SMART" id="SM01027"/>
    </source>
</evidence>
<evidence type="ECO:0000313" key="6">
    <source>
        <dbReference type="EMBL" id="ERN01731.1"/>
    </source>
</evidence>
<name>W1P2E3_AMBTC</name>
<dbReference type="GO" id="GO:0034472">
    <property type="term" value="P:snRNA 3'-end processing"/>
    <property type="evidence" value="ECO:0000318"/>
    <property type="project" value="GO_Central"/>
</dbReference>
<evidence type="ECO:0000256" key="2">
    <source>
        <dbReference type="ARBA" id="ARBA00004496"/>
    </source>
</evidence>
<dbReference type="EMBL" id="KI394743">
    <property type="protein sequence ID" value="ERN01731.1"/>
    <property type="molecule type" value="Genomic_DNA"/>
</dbReference>
<dbReference type="STRING" id="13333.W1P2E3"/>
<dbReference type="Gene3D" id="3.60.15.10">
    <property type="entry name" value="Ribonuclease Z/Hydroxyacylglutathione hydrolase-like"/>
    <property type="match status" value="1"/>
</dbReference>
<evidence type="ECO:0000313" key="7">
    <source>
        <dbReference type="Proteomes" id="UP000017836"/>
    </source>
</evidence>
<comment type="subcellular location">
    <subcellularLocation>
        <location evidence="2">Cytoplasm</location>
    </subcellularLocation>
    <subcellularLocation>
        <location evidence="1">Nucleus</location>
    </subcellularLocation>
</comment>
<dbReference type="PANTHER" id="PTHR46094">
    <property type="entry name" value="INTEGRATOR COMPLEX SUBUNIT 9"/>
    <property type="match status" value="1"/>
</dbReference>
<evidence type="ECO:0000256" key="1">
    <source>
        <dbReference type="ARBA" id="ARBA00004123"/>
    </source>
</evidence>
<dbReference type="InterPro" id="IPR027074">
    <property type="entry name" value="Integrator_9su"/>
</dbReference>
<evidence type="ECO:0000256" key="4">
    <source>
        <dbReference type="ARBA" id="ARBA00023242"/>
    </source>
</evidence>
<dbReference type="InterPro" id="IPR036866">
    <property type="entry name" value="RibonucZ/Hydroxyglut_hydro"/>
</dbReference>
<accession>W1P2E3</accession>
<keyword evidence="7" id="KW-1185">Reference proteome</keyword>
<dbReference type="OMA" id="WIVRTEH"/>
<dbReference type="SMART" id="SM01027">
    <property type="entry name" value="Beta-Casp"/>
    <property type="match status" value="1"/>
</dbReference>
<dbReference type="GO" id="GO:0032039">
    <property type="term" value="C:integrator complex"/>
    <property type="evidence" value="ECO:0000318"/>
    <property type="project" value="GO_Central"/>
</dbReference>
<dbReference type="Proteomes" id="UP000017836">
    <property type="component" value="Unassembled WGS sequence"/>
</dbReference>
<gene>
    <name evidence="6" type="ORF">AMTR_s00097p00065910</name>
</gene>
<dbReference type="SUPFAM" id="SSF56281">
    <property type="entry name" value="Metallo-hydrolase/oxidoreductase"/>
    <property type="match status" value="1"/>
</dbReference>